<dbReference type="GO" id="GO:0003356">
    <property type="term" value="P:regulation of cilium beat frequency"/>
    <property type="evidence" value="ECO:0000318"/>
    <property type="project" value="GO_Central"/>
</dbReference>
<evidence type="ECO:0000256" key="8">
    <source>
        <dbReference type="ARBA" id="ARBA00023273"/>
    </source>
</evidence>
<dbReference type="GO" id="GO:0030030">
    <property type="term" value="P:cell projection organization"/>
    <property type="evidence" value="ECO:0007669"/>
    <property type="project" value="UniProtKB-KW"/>
</dbReference>
<evidence type="ECO:0000256" key="3">
    <source>
        <dbReference type="ARBA" id="ARBA00021602"/>
    </source>
</evidence>
<dbReference type="Proteomes" id="UP000054558">
    <property type="component" value="Unassembled WGS sequence"/>
</dbReference>
<accession>A0A1Y1HQP0</accession>
<evidence type="ECO:0000313" key="9">
    <source>
        <dbReference type="EMBL" id="GAQ78906.1"/>
    </source>
</evidence>
<name>A0A1Y1HQP0_KLENI</name>
<dbReference type="GO" id="GO:0005930">
    <property type="term" value="C:axoneme"/>
    <property type="evidence" value="ECO:0000318"/>
    <property type="project" value="GO_Central"/>
</dbReference>
<keyword evidence="4" id="KW-0963">Cytoplasm</keyword>
<sequence>MEEQHRRAAAEVIRICREQGRAISQMLAAYTVRAVLLQNMQKEAKLDDTAWEQCVRRGVELLSRKESAATETLALQVAVDATFLREGQAVEAEQVQRDQTAQSALNEAVQIKVVTEREEAVALQKEQLKVFEYVALRNGLRTGLADTPTTAVAEAETAAALESVFPWHNLRRWMTFGKNEKAAQLQATAEKFPFSLQELATITLGIRVLNKFLGKGGVGLEMGASQYQARGRALAERLDQELTWVAKQIEQGTAVINHRAQRYRTQEKEVKLLRDELVYRCQYQQMLENVARENTEGLAIVAELEAKQGEMQAVLQAAIGTKHAVPKDTVFPHLHALGTLHTVLLEEMRVLEAREGAAGELLTWRQPFPSQYGYADVQEAYGRSGTPAPLLLDDAGPRTPDDLAAAEAASGSARVRPDDIPAEEGAAIVPQLAGFCPVTLVRRNGLPLRGNPGLGYVKFSGALYSFLDGDSLSRFAASPAAFLESVHVLVATHPQLVRLLGLQSSFPSLNIRQIAQSLAAPLKCDFGTQTPTHFVEKHLDHKYEWNEWALRRRALQLANLRTKATHSAQTNLSHFRRDGETQVRLPKEAATQSGIAGTNKMTKKLRLRVQSWIRLEGRGGIIKDSSWMNPSAEVEHHSQDAAPAEGCMRC</sequence>
<evidence type="ECO:0000256" key="7">
    <source>
        <dbReference type="ARBA" id="ARBA00023212"/>
    </source>
</evidence>
<evidence type="ECO:0000256" key="2">
    <source>
        <dbReference type="ARBA" id="ARBA00010500"/>
    </source>
</evidence>
<dbReference type="OMA" id="QLMELMC"/>
<evidence type="ECO:0000256" key="1">
    <source>
        <dbReference type="ARBA" id="ARBA00004430"/>
    </source>
</evidence>
<gene>
    <name evidence="9" type="ORF">KFL_000200590</name>
</gene>
<keyword evidence="8" id="KW-0966">Cell projection</keyword>
<evidence type="ECO:0000313" key="10">
    <source>
        <dbReference type="Proteomes" id="UP000054558"/>
    </source>
</evidence>
<dbReference type="PANTHER" id="PTHR21442:SF0">
    <property type="entry name" value="CILIA- AND FLAGELLA-ASSOCIATED PROTEIN 206"/>
    <property type="match status" value="1"/>
</dbReference>
<dbReference type="Pfam" id="PF12018">
    <property type="entry name" value="FAP206"/>
    <property type="match status" value="1"/>
</dbReference>
<comment type="subcellular location">
    <subcellularLocation>
        <location evidence="1">Cytoplasm</location>
        <location evidence="1">Cytoskeleton</location>
        <location evidence="1">Cilium axoneme</location>
    </subcellularLocation>
</comment>
<protein>
    <recommendedName>
        <fullName evidence="3">Cilia- and flagella-associated protein 206</fullName>
    </recommendedName>
</protein>
<evidence type="ECO:0000256" key="4">
    <source>
        <dbReference type="ARBA" id="ARBA00022490"/>
    </source>
</evidence>
<dbReference type="InterPro" id="IPR021897">
    <property type="entry name" value="FAP206"/>
</dbReference>
<dbReference type="PANTHER" id="PTHR21442">
    <property type="entry name" value="CILIA- AND FLAGELLA-ASSOCIATED PROTEIN 206"/>
    <property type="match status" value="1"/>
</dbReference>
<dbReference type="OrthoDB" id="10251073at2759"/>
<dbReference type="STRING" id="105231.A0A1Y1HQP0"/>
<dbReference type="GO" id="GO:0036064">
    <property type="term" value="C:ciliary basal body"/>
    <property type="evidence" value="ECO:0000318"/>
    <property type="project" value="GO_Central"/>
</dbReference>
<proteinExistence type="inferred from homology"/>
<keyword evidence="6" id="KW-0969">Cilium</keyword>
<keyword evidence="7" id="KW-0206">Cytoskeleton</keyword>
<dbReference type="AlphaFoldDB" id="A0A1Y1HQP0"/>
<evidence type="ECO:0000256" key="5">
    <source>
        <dbReference type="ARBA" id="ARBA00022794"/>
    </source>
</evidence>
<reference evidence="9 10" key="1">
    <citation type="journal article" date="2014" name="Nat. Commun.">
        <title>Klebsormidium flaccidum genome reveals primary factors for plant terrestrial adaptation.</title>
        <authorList>
            <person name="Hori K."/>
            <person name="Maruyama F."/>
            <person name="Fujisawa T."/>
            <person name="Togashi T."/>
            <person name="Yamamoto N."/>
            <person name="Seo M."/>
            <person name="Sato S."/>
            <person name="Yamada T."/>
            <person name="Mori H."/>
            <person name="Tajima N."/>
            <person name="Moriyama T."/>
            <person name="Ikeuchi M."/>
            <person name="Watanabe M."/>
            <person name="Wada H."/>
            <person name="Kobayashi K."/>
            <person name="Saito M."/>
            <person name="Masuda T."/>
            <person name="Sasaki-Sekimoto Y."/>
            <person name="Mashiguchi K."/>
            <person name="Awai K."/>
            <person name="Shimojima M."/>
            <person name="Masuda S."/>
            <person name="Iwai M."/>
            <person name="Nobusawa T."/>
            <person name="Narise T."/>
            <person name="Kondo S."/>
            <person name="Saito H."/>
            <person name="Sato R."/>
            <person name="Murakawa M."/>
            <person name="Ihara Y."/>
            <person name="Oshima-Yamada Y."/>
            <person name="Ohtaka K."/>
            <person name="Satoh M."/>
            <person name="Sonobe K."/>
            <person name="Ishii M."/>
            <person name="Ohtani R."/>
            <person name="Kanamori-Sato M."/>
            <person name="Honoki R."/>
            <person name="Miyazaki D."/>
            <person name="Mochizuki H."/>
            <person name="Umetsu J."/>
            <person name="Higashi K."/>
            <person name="Shibata D."/>
            <person name="Kamiya Y."/>
            <person name="Sato N."/>
            <person name="Nakamura Y."/>
            <person name="Tabata S."/>
            <person name="Ida S."/>
            <person name="Kurokawa K."/>
            <person name="Ohta H."/>
        </authorList>
    </citation>
    <scope>NUCLEOTIDE SEQUENCE [LARGE SCALE GENOMIC DNA]</scope>
    <source>
        <strain evidence="9 10">NIES-2285</strain>
    </source>
</reference>
<organism evidence="9 10">
    <name type="scientific">Klebsormidium nitens</name>
    <name type="common">Green alga</name>
    <name type="synonym">Ulothrix nitens</name>
    <dbReference type="NCBI Taxonomy" id="105231"/>
    <lineage>
        <taxon>Eukaryota</taxon>
        <taxon>Viridiplantae</taxon>
        <taxon>Streptophyta</taxon>
        <taxon>Klebsormidiophyceae</taxon>
        <taxon>Klebsormidiales</taxon>
        <taxon>Klebsormidiaceae</taxon>
        <taxon>Klebsormidium</taxon>
    </lineage>
</organism>
<dbReference type="EMBL" id="DF236969">
    <property type="protein sequence ID" value="GAQ78906.1"/>
    <property type="molecule type" value="Genomic_DNA"/>
</dbReference>
<evidence type="ECO:0000256" key="6">
    <source>
        <dbReference type="ARBA" id="ARBA00023069"/>
    </source>
</evidence>
<comment type="similarity">
    <text evidence="2">Belongs to the CFAP206 family.</text>
</comment>
<keyword evidence="10" id="KW-1185">Reference proteome</keyword>
<keyword evidence="5" id="KW-0970">Cilium biogenesis/degradation</keyword>